<sequence length="304" mass="34314">MKTIYVFKQIMILFLVMGIGYYAARAKIINEESTSHISNFIVTITLPLMILTSFNVKYSVNTIVIISQLLIFSIIAFFISMIIGKVISFKFNCDRKDILMFMSIFSNCGFIGFPVLKVIYGDKGVLYTSIFNLVYNVFIWTFGIVIMNGRKEKINYKKILLNHNILAVILGMVLMLSSIKIPYVINSAFNLVGSMTAPLSMIVIGSILTTVEFNDIFKDWSLYYISALRLVLIPMIIYFALKPFLINKIVIGVIIICEAMPGGTLCPILAKNYNRNFKYASKIVLVTTIVSMITIPIITLFLGI</sequence>
<dbReference type="GO" id="GO:0055085">
    <property type="term" value="P:transmembrane transport"/>
    <property type="evidence" value="ECO:0007669"/>
    <property type="project" value="InterPro"/>
</dbReference>
<dbReference type="RefSeq" id="WP_176091567.1">
    <property type="nucleotide sequence ID" value="NZ_CP096983.1"/>
</dbReference>
<dbReference type="Proteomes" id="UP000190951">
    <property type="component" value="Chromosome"/>
</dbReference>
<dbReference type="KEGG" id="crw:CROST_006420"/>
<gene>
    <name evidence="8" type="ORF">CROST_006420</name>
</gene>
<dbReference type="Pfam" id="PF03547">
    <property type="entry name" value="Mem_trans"/>
    <property type="match status" value="1"/>
</dbReference>
<name>A0A1S8L5N5_9CLOT</name>
<keyword evidence="3" id="KW-0813">Transport</keyword>
<proteinExistence type="inferred from homology"/>
<comment type="subcellular location">
    <subcellularLocation>
        <location evidence="1">Cell membrane</location>
        <topology evidence="1">Multi-pass membrane protein</topology>
    </subcellularLocation>
</comment>
<dbReference type="InterPro" id="IPR038770">
    <property type="entry name" value="Na+/solute_symporter_sf"/>
</dbReference>
<reference evidence="8 9" key="1">
    <citation type="submission" date="2022-04" db="EMBL/GenBank/DDBJ databases">
        <title>Genome sequence of C. roseum typestrain.</title>
        <authorList>
            <person name="Poehlein A."/>
            <person name="Schoch T."/>
            <person name="Duerre P."/>
            <person name="Daniel R."/>
        </authorList>
    </citation>
    <scope>NUCLEOTIDE SEQUENCE [LARGE SCALE GENOMIC DNA]</scope>
    <source>
        <strain evidence="8 9">DSM 7320</strain>
    </source>
</reference>
<evidence type="ECO:0000256" key="6">
    <source>
        <dbReference type="ARBA" id="ARBA00022989"/>
    </source>
</evidence>
<dbReference type="GO" id="GO:0005886">
    <property type="term" value="C:plasma membrane"/>
    <property type="evidence" value="ECO:0007669"/>
    <property type="project" value="UniProtKB-SubCell"/>
</dbReference>
<dbReference type="PANTHER" id="PTHR36838:SF1">
    <property type="entry name" value="SLR1864 PROTEIN"/>
    <property type="match status" value="1"/>
</dbReference>
<keyword evidence="5" id="KW-0812">Transmembrane</keyword>
<dbReference type="EMBL" id="CP096983">
    <property type="protein sequence ID" value="URZ09934.1"/>
    <property type="molecule type" value="Genomic_DNA"/>
</dbReference>
<dbReference type="InterPro" id="IPR004776">
    <property type="entry name" value="Mem_transp_PIN-like"/>
</dbReference>
<keyword evidence="4" id="KW-1003">Cell membrane</keyword>
<evidence type="ECO:0000256" key="2">
    <source>
        <dbReference type="ARBA" id="ARBA00010145"/>
    </source>
</evidence>
<evidence type="ECO:0000313" key="9">
    <source>
        <dbReference type="Proteomes" id="UP000190951"/>
    </source>
</evidence>
<dbReference type="PANTHER" id="PTHR36838">
    <property type="entry name" value="AUXIN EFFLUX CARRIER FAMILY PROTEIN"/>
    <property type="match status" value="1"/>
</dbReference>
<evidence type="ECO:0000313" key="8">
    <source>
        <dbReference type="EMBL" id="URZ09934.1"/>
    </source>
</evidence>
<evidence type="ECO:0000256" key="5">
    <source>
        <dbReference type="ARBA" id="ARBA00022692"/>
    </source>
</evidence>
<comment type="similarity">
    <text evidence="2">Belongs to the auxin efflux carrier (TC 2.A.69) family.</text>
</comment>
<dbReference type="AlphaFoldDB" id="A0A1S8L5N5"/>
<evidence type="ECO:0000256" key="1">
    <source>
        <dbReference type="ARBA" id="ARBA00004651"/>
    </source>
</evidence>
<keyword evidence="7" id="KW-0472">Membrane</keyword>
<organism evidence="8 9">
    <name type="scientific">Clostridium felsineum</name>
    <dbReference type="NCBI Taxonomy" id="36839"/>
    <lineage>
        <taxon>Bacteria</taxon>
        <taxon>Bacillati</taxon>
        <taxon>Bacillota</taxon>
        <taxon>Clostridia</taxon>
        <taxon>Eubacteriales</taxon>
        <taxon>Clostridiaceae</taxon>
        <taxon>Clostridium</taxon>
    </lineage>
</organism>
<accession>A0A1S8L5N5</accession>
<keyword evidence="6" id="KW-1133">Transmembrane helix</keyword>
<evidence type="ECO:0000256" key="3">
    <source>
        <dbReference type="ARBA" id="ARBA00022448"/>
    </source>
</evidence>
<dbReference type="STRING" id="84029.CROST_23500"/>
<keyword evidence="9" id="KW-1185">Reference proteome</keyword>
<protein>
    <submittedName>
        <fullName evidence="8">Uncharacterized protein</fullName>
    </submittedName>
</protein>
<dbReference type="Gene3D" id="1.20.1530.20">
    <property type="match status" value="1"/>
</dbReference>
<evidence type="ECO:0000256" key="4">
    <source>
        <dbReference type="ARBA" id="ARBA00022475"/>
    </source>
</evidence>
<evidence type="ECO:0000256" key="7">
    <source>
        <dbReference type="ARBA" id="ARBA00023136"/>
    </source>
</evidence>